<dbReference type="Proteomes" id="UP000031843">
    <property type="component" value="Chromosome main"/>
</dbReference>
<reference evidence="1 2" key="1">
    <citation type="journal article" date="2015" name="Genome Announc.">
        <title>Complete Genome Sequence of Cupriavidus basilensis 4G11, Isolated from the Oak Ridge Field Research Center Site.</title>
        <authorList>
            <person name="Ray J."/>
            <person name="Waters R.J."/>
            <person name="Skerker J.M."/>
            <person name="Kuehl J.V."/>
            <person name="Price M.N."/>
            <person name="Huang J."/>
            <person name="Chakraborty R."/>
            <person name="Arkin A.P."/>
            <person name="Deutschbauer A."/>
        </authorList>
    </citation>
    <scope>NUCLEOTIDE SEQUENCE [LARGE SCALE GENOMIC DNA]</scope>
    <source>
        <strain evidence="1">4G11</strain>
    </source>
</reference>
<protein>
    <submittedName>
        <fullName evidence="1">Uncharacterized protein</fullName>
    </submittedName>
</protein>
<evidence type="ECO:0000313" key="1">
    <source>
        <dbReference type="EMBL" id="AJG18454.1"/>
    </source>
</evidence>
<dbReference type="AlphaFoldDB" id="A0A0C4Y8A8"/>
<name>A0A0C4Y8A8_9BURK</name>
<organism evidence="1 2">
    <name type="scientific">Cupriavidus basilensis</name>
    <dbReference type="NCBI Taxonomy" id="68895"/>
    <lineage>
        <taxon>Bacteria</taxon>
        <taxon>Pseudomonadati</taxon>
        <taxon>Pseudomonadota</taxon>
        <taxon>Betaproteobacteria</taxon>
        <taxon>Burkholderiales</taxon>
        <taxon>Burkholderiaceae</taxon>
        <taxon>Cupriavidus</taxon>
    </lineage>
</organism>
<keyword evidence="2" id="KW-1185">Reference proteome</keyword>
<evidence type="ECO:0000313" key="2">
    <source>
        <dbReference type="Proteomes" id="UP000031843"/>
    </source>
</evidence>
<dbReference type="OrthoDB" id="8968964at2"/>
<dbReference type="RefSeq" id="WP_043344625.1">
    <property type="nucleotide sequence ID" value="NZ_CP010536.1"/>
</dbReference>
<dbReference type="KEGG" id="cbw:RR42_m1046"/>
<accession>A0A0C4Y8A8</accession>
<proteinExistence type="predicted"/>
<dbReference type="EMBL" id="CP010536">
    <property type="protein sequence ID" value="AJG18454.1"/>
    <property type="molecule type" value="Genomic_DNA"/>
</dbReference>
<sequence length="81" mass="8538">MPDTRSIKYIVVPYRKGKGDTLLPGEIRQASSEVGAIRIANGMASSFAGVAAYEVLVDEETGEMGSPRILVKEGSIPALGD</sequence>
<gene>
    <name evidence="1" type="ORF">RR42_m1046</name>
</gene>